<keyword evidence="1" id="KW-0812">Transmembrane</keyword>
<keyword evidence="1" id="KW-0472">Membrane</keyword>
<dbReference type="KEGG" id="aot:AcetOri_orf04126"/>
<name>A0A2Z5ZJP7_9PROT</name>
<feature type="transmembrane region" description="Helical" evidence="1">
    <location>
        <begin position="47"/>
        <end position="63"/>
    </location>
</feature>
<keyword evidence="1" id="KW-1133">Transmembrane helix</keyword>
<dbReference type="AlphaFoldDB" id="A0A2Z5ZJP7"/>
<organism evidence="2 3">
    <name type="scientific">Acetobacter orientalis</name>
    <dbReference type="NCBI Taxonomy" id="146474"/>
    <lineage>
        <taxon>Bacteria</taxon>
        <taxon>Pseudomonadati</taxon>
        <taxon>Pseudomonadota</taxon>
        <taxon>Alphaproteobacteria</taxon>
        <taxon>Acetobacterales</taxon>
        <taxon>Acetobacteraceae</taxon>
        <taxon>Acetobacter</taxon>
    </lineage>
</organism>
<dbReference type="EMBL" id="AP018515">
    <property type="protein sequence ID" value="BBC81054.1"/>
    <property type="molecule type" value="Genomic_DNA"/>
</dbReference>
<gene>
    <name evidence="2" type="ORF">AcetOrient_orf04126</name>
</gene>
<dbReference type="Proteomes" id="UP000270034">
    <property type="component" value="Chromosome"/>
</dbReference>
<reference evidence="2 3" key="1">
    <citation type="submission" date="2018-02" db="EMBL/GenBank/DDBJ databases">
        <title>Acetobacter orientalis genome.</title>
        <authorList>
            <person name="Nakashima N."/>
            <person name="Tamura T."/>
        </authorList>
    </citation>
    <scope>NUCLEOTIDE SEQUENCE [LARGE SCALE GENOMIC DNA]</scope>
    <source>
        <strain evidence="2 3">FAN1</strain>
    </source>
</reference>
<evidence type="ECO:0000313" key="3">
    <source>
        <dbReference type="Proteomes" id="UP000270034"/>
    </source>
</evidence>
<accession>A0A2Z5ZJP7</accession>
<sequence length="64" mass="7686">MLVALQAGKTRIISYYCFLYLESTEQHLNKSALDFYYKYANKVSPRYICYFKILLTILIIFYIL</sequence>
<proteinExistence type="predicted"/>
<evidence type="ECO:0000256" key="1">
    <source>
        <dbReference type="SAM" id="Phobius"/>
    </source>
</evidence>
<evidence type="ECO:0000313" key="2">
    <source>
        <dbReference type="EMBL" id="BBC81054.1"/>
    </source>
</evidence>
<protein>
    <submittedName>
        <fullName evidence="2">Uncharacterized protein</fullName>
    </submittedName>
</protein>